<keyword evidence="3" id="KW-1185">Reference proteome</keyword>
<dbReference type="Proteomes" id="UP001180616">
    <property type="component" value="Chromosome"/>
</dbReference>
<feature type="transmembrane region" description="Helical" evidence="1">
    <location>
        <begin position="183"/>
        <end position="200"/>
    </location>
</feature>
<dbReference type="RefSeq" id="WP_309542263.1">
    <property type="nucleotide sequence ID" value="NZ_CP133659.1"/>
</dbReference>
<keyword evidence="1" id="KW-1133">Transmembrane helix</keyword>
<name>A0ABY9R6V9_9BACT</name>
<reference evidence="2" key="1">
    <citation type="submission" date="2023-09" db="EMBL/GenBank/DDBJ databases">
        <authorList>
            <consortium name="CW5 consortium"/>
            <person name="Lu C.-W."/>
        </authorList>
    </citation>
    <scope>NUCLEOTIDE SEQUENCE</scope>
    <source>
        <strain evidence="2">KPS</strain>
    </source>
</reference>
<keyword evidence="1" id="KW-0472">Membrane</keyword>
<dbReference type="EMBL" id="CP133659">
    <property type="protein sequence ID" value="WMW66360.1"/>
    <property type="molecule type" value="Genomic_DNA"/>
</dbReference>
<dbReference type="InterPro" id="IPR009663">
    <property type="entry name" value="PAP_PilO"/>
</dbReference>
<evidence type="ECO:0000313" key="3">
    <source>
        <dbReference type="Proteomes" id="UP001180616"/>
    </source>
</evidence>
<keyword evidence="1" id="KW-0812">Transmembrane</keyword>
<accession>A0ABY9R6V9</accession>
<evidence type="ECO:0000256" key="1">
    <source>
        <dbReference type="SAM" id="Phobius"/>
    </source>
</evidence>
<proteinExistence type="predicted"/>
<organism evidence="2 3">
    <name type="scientific">Nitratidesulfovibrio liaohensis</name>
    <dbReference type="NCBI Taxonomy" id="2604158"/>
    <lineage>
        <taxon>Bacteria</taxon>
        <taxon>Pseudomonadati</taxon>
        <taxon>Thermodesulfobacteriota</taxon>
        <taxon>Desulfovibrionia</taxon>
        <taxon>Desulfovibrionales</taxon>
        <taxon>Desulfovibrionaceae</taxon>
        <taxon>Nitratidesulfovibrio</taxon>
    </lineage>
</organism>
<sequence>MRLLDLNGRTYAAGLWWQVAEQPGPRKLLRAARATAESTPDDGYDCVVLLPRQFGLGQCPDKPAAHSLAASMRPPTASYLGVFRLQEEVGDDGLWWVFAVRNGLISAEGDRLCQTRAEAISHANSLKDLGGPFDREETFPGMAESLSAISGYLAPRRGLFDRGHPVCPLNDDARRARQRRMTLVFLGCLALLSFGVNHWLDAREAARQRQAVQAAAKAREAARREAVANAARHFARTWLAEALPVPRTAQCITPMLQLPTVASGWRLDAATCGDDALVVTWAHQPGASYTTPPSGARVDTRSATSRVALPGVSGSVQDSALMDVPAVTSRLYQLTQDVAAKLRLTWDQPAKKKVEGVEVVAPWVRGEWELANVPAATLADLSLARELQTLPGLVLASIEYRGGLWTIKGVVHANK</sequence>
<dbReference type="Pfam" id="PF06864">
    <property type="entry name" value="PAP_PilO"/>
    <property type="match status" value="1"/>
</dbReference>
<gene>
    <name evidence="2" type="primary">pilO2</name>
    <name evidence="2" type="ORF">KPS_000927</name>
</gene>
<protein>
    <submittedName>
        <fullName evidence="2">Type 4b pilus protein PilO2</fullName>
    </submittedName>
</protein>
<evidence type="ECO:0000313" key="2">
    <source>
        <dbReference type="EMBL" id="WMW66360.1"/>
    </source>
</evidence>